<dbReference type="AlphaFoldDB" id="A0A0F9EBA3"/>
<evidence type="ECO:0000313" key="1">
    <source>
        <dbReference type="EMBL" id="KKL27161.1"/>
    </source>
</evidence>
<dbReference type="Gene3D" id="3.40.50.150">
    <property type="entry name" value="Vaccinia Virus protein VP39"/>
    <property type="match status" value="1"/>
</dbReference>
<proteinExistence type="predicted"/>
<gene>
    <name evidence="1" type="ORF">LCGC14_2387930</name>
</gene>
<organism evidence="1">
    <name type="scientific">marine sediment metagenome</name>
    <dbReference type="NCBI Taxonomy" id="412755"/>
    <lineage>
        <taxon>unclassified sequences</taxon>
        <taxon>metagenomes</taxon>
        <taxon>ecological metagenomes</taxon>
    </lineage>
</organism>
<comment type="caution">
    <text evidence="1">The sequence shown here is derived from an EMBL/GenBank/DDBJ whole genome shotgun (WGS) entry which is preliminary data.</text>
</comment>
<dbReference type="EMBL" id="LAZR01035569">
    <property type="protein sequence ID" value="KKL27161.1"/>
    <property type="molecule type" value="Genomic_DNA"/>
</dbReference>
<sequence>LRPDADLYESTKICMQHLYNKVVTGGFVVVDDWNYSGVQKAVRDVAGKIPQLQKVPGTECYFWRKERIIR</sequence>
<dbReference type="InterPro" id="IPR008884">
    <property type="entry name" value="TylF_MeTrfase"/>
</dbReference>
<name>A0A0F9EBA3_9ZZZZ</name>
<accession>A0A0F9EBA3</accession>
<reference evidence="1" key="1">
    <citation type="journal article" date="2015" name="Nature">
        <title>Complex archaea that bridge the gap between prokaryotes and eukaryotes.</title>
        <authorList>
            <person name="Spang A."/>
            <person name="Saw J.H."/>
            <person name="Jorgensen S.L."/>
            <person name="Zaremba-Niedzwiedzka K."/>
            <person name="Martijn J."/>
            <person name="Lind A.E."/>
            <person name="van Eijk R."/>
            <person name="Schleper C."/>
            <person name="Guy L."/>
            <person name="Ettema T.J."/>
        </authorList>
    </citation>
    <scope>NUCLEOTIDE SEQUENCE</scope>
</reference>
<dbReference type="InterPro" id="IPR029063">
    <property type="entry name" value="SAM-dependent_MTases_sf"/>
</dbReference>
<evidence type="ECO:0008006" key="2">
    <source>
        <dbReference type="Google" id="ProtNLM"/>
    </source>
</evidence>
<dbReference type="Pfam" id="PF05711">
    <property type="entry name" value="TylF"/>
    <property type="match status" value="1"/>
</dbReference>
<protein>
    <recommendedName>
        <fullName evidence="2">Macrocin O-methyltransferase</fullName>
    </recommendedName>
</protein>
<feature type="non-terminal residue" evidence="1">
    <location>
        <position position="1"/>
    </location>
</feature>